<evidence type="ECO:0000256" key="2">
    <source>
        <dbReference type="ARBA" id="ARBA00023125"/>
    </source>
</evidence>
<organism evidence="5 6">
    <name type="scientific">Lutibacter flavus</name>
    <dbReference type="NCBI Taxonomy" id="691689"/>
    <lineage>
        <taxon>Bacteria</taxon>
        <taxon>Pseudomonadati</taxon>
        <taxon>Bacteroidota</taxon>
        <taxon>Flavobacteriia</taxon>
        <taxon>Flavobacteriales</taxon>
        <taxon>Flavobacteriaceae</taxon>
        <taxon>Lutibacter</taxon>
    </lineage>
</organism>
<feature type="domain" description="HTH araC/xylS-type" evidence="4">
    <location>
        <begin position="99"/>
        <end position="178"/>
    </location>
</feature>
<dbReference type="InterPro" id="IPR009057">
    <property type="entry name" value="Homeodomain-like_sf"/>
</dbReference>
<dbReference type="Gene3D" id="1.10.10.60">
    <property type="entry name" value="Homeodomain-like"/>
    <property type="match status" value="1"/>
</dbReference>
<dbReference type="GO" id="GO:0003700">
    <property type="term" value="F:DNA-binding transcription factor activity"/>
    <property type="evidence" value="ECO:0007669"/>
    <property type="project" value="InterPro"/>
</dbReference>
<keyword evidence="6" id="KW-1185">Reference proteome</keyword>
<name>A0A238ZKW6_9FLAO</name>
<evidence type="ECO:0000313" key="5">
    <source>
        <dbReference type="EMBL" id="SNR84017.1"/>
    </source>
</evidence>
<evidence type="ECO:0000256" key="3">
    <source>
        <dbReference type="ARBA" id="ARBA00023163"/>
    </source>
</evidence>
<dbReference type="SMART" id="SM00342">
    <property type="entry name" value="HTH_ARAC"/>
    <property type="match status" value="1"/>
</dbReference>
<protein>
    <submittedName>
        <fullName evidence="5">Transcriptional regulator, AraC family</fullName>
    </submittedName>
</protein>
<sequence length="189" mass="22052">MKNKTIHIKNMVCPRCIETVEEIFDRLELETSSITLGEVITQQEISKDQKEKLTKKLSERGFELLEDNKSKLIGKIKTLVINSIHYSKEPIYINFSNYLSDQLHHDYSYLSRLFSSVEGITIEKFVLSQKIEKVKELIFYDELSLLEIAFQMDYSSVAYLSSQFKKETGMTPTQFKKLKKPGHNHLDSF</sequence>
<dbReference type="Gene3D" id="3.30.70.100">
    <property type="match status" value="1"/>
</dbReference>
<reference evidence="6" key="1">
    <citation type="submission" date="2017-06" db="EMBL/GenBank/DDBJ databases">
        <authorList>
            <person name="Varghese N."/>
            <person name="Submissions S."/>
        </authorList>
    </citation>
    <scope>NUCLEOTIDE SEQUENCE [LARGE SCALE GENOMIC DNA]</scope>
    <source>
        <strain evidence="6">DSM 27993</strain>
    </source>
</reference>
<proteinExistence type="predicted"/>
<dbReference type="InterPro" id="IPR018060">
    <property type="entry name" value="HTH_AraC"/>
</dbReference>
<keyword evidence="1" id="KW-0805">Transcription regulation</keyword>
<dbReference type="PANTHER" id="PTHR43280:SF28">
    <property type="entry name" value="HTH-TYPE TRANSCRIPTIONAL ACTIVATOR RHAS"/>
    <property type="match status" value="1"/>
</dbReference>
<dbReference type="RefSeq" id="WP_089379647.1">
    <property type="nucleotide sequence ID" value="NZ_FZNX01000007.1"/>
</dbReference>
<dbReference type="SUPFAM" id="SSF46689">
    <property type="entry name" value="Homeodomain-like"/>
    <property type="match status" value="1"/>
</dbReference>
<dbReference type="PROSITE" id="PS01124">
    <property type="entry name" value="HTH_ARAC_FAMILY_2"/>
    <property type="match status" value="1"/>
</dbReference>
<evidence type="ECO:0000259" key="4">
    <source>
        <dbReference type="PROSITE" id="PS01124"/>
    </source>
</evidence>
<dbReference type="EMBL" id="FZNX01000007">
    <property type="protein sequence ID" value="SNR84017.1"/>
    <property type="molecule type" value="Genomic_DNA"/>
</dbReference>
<dbReference type="Proteomes" id="UP000198412">
    <property type="component" value="Unassembled WGS sequence"/>
</dbReference>
<keyword evidence="2" id="KW-0238">DNA-binding</keyword>
<dbReference type="GO" id="GO:0043565">
    <property type="term" value="F:sequence-specific DNA binding"/>
    <property type="evidence" value="ECO:0007669"/>
    <property type="project" value="InterPro"/>
</dbReference>
<gene>
    <name evidence="5" type="ORF">SAMN04488111_3398</name>
</gene>
<evidence type="ECO:0000256" key="1">
    <source>
        <dbReference type="ARBA" id="ARBA00023015"/>
    </source>
</evidence>
<dbReference type="Pfam" id="PF12833">
    <property type="entry name" value="HTH_18"/>
    <property type="match status" value="1"/>
</dbReference>
<dbReference type="AlphaFoldDB" id="A0A238ZKW6"/>
<accession>A0A238ZKW6</accession>
<dbReference type="PANTHER" id="PTHR43280">
    <property type="entry name" value="ARAC-FAMILY TRANSCRIPTIONAL REGULATOR"/>
    <property type="match status" value="1"/>
</dbReference>
<evidence type="ECO:0000313" key="6">
    <source>
        <dbReference type="Proteomes" id="UP000198412"/>
    </source>
</evidence>
<dbReference type="OrthoDB" id="952277at2"/>
<keyword evidence="3" id="KW-0804">Transcription</keyword>